<dbReference type="InterPro" id="IPR050130">
    <property type="entry name" value="ClpA_ClpB"/>
</dbReference>
<dbReference type="Gene3D" id="3.40.50.300">
    <property type="entry name" value="P-loop containing nucleotide triphosphate hydrolases"/>
    <property type="match status" value="1"/>
</dbReference>
<keyword evidence="4" id="KW-0378">Hydrolase</keyword>
<dbReference type="InterPro" id="IPR001270">
    <property type="entry name" value="ClpA/B"/>
</dbReference>
<dbReference type="PANTHER" id="PTHR11638">
    <property type="entry name" value="ATP-DEPENDENT CLP PROTEASE"/>
    <property type="match status" value="1"/>
</dbReference>
<dbReference type="Proteomes" id="UP000304951">
    <property type="component" value="Unassembled WGS sequence"/>
</dbReference>
<dbReference type="InterPro" id="IPR002110">
    <property type="entry name" value="Ankyrin_rpt"/>
</dbReference>
<keyword evidence="1" id="KW-0547">Nucleotide-binding</keyword>
<evidence type="ECO:0000313" key="4">
    <source>
        <dbReference type="EMBL" id="THV77131.1"/>
    </source>
</evidence>
<evidence type="ECO:0000313" key="5">
    <source>
        <dbReference type="Proteomes" id="UP000304951"/>
    </source>
</evidence>
<dbReference type="GO" id="GO:0034605">
    <property type="term" value="P:cellular response to heat"/>
    <property type="evidence" value="ECO:0007669"/>
    <property type="project" value="TreeGrafter"/>
</dbReference>
<feature type="domain" description="ATPase AAA-type core" evidence="3">
    <location>
        <begin position="254"/>
        <end position="390"/>
    </location>
</feature>
<name>A0A4S8T0U6_AURPU</name>
<gene>
    <name evidence="4" type="ORF">D6D28_00577</name>
</gene>
<dbReference type="Gene3D" id="1.25.40.20">
    <property type="entry name" value="Ankyrin repeat-containing domain"/>
    <property type="match status" value="1"/>
</dbReference>
<dbReference type="GO" id="GO:0005737">
    <property type="term" value="C:cytoplasm"/>
    <property type="evidence" value="ECO:0007669"/>
    <property type="project" value="TreeGrafter"/>
</dbReference>
<evidence type="ECO:0000259" key="3">
    <source>
        <dbReference type="Pfam" id="PF07724"/>
    </source>
</evidence>
<dbReference type="GO" id="GO:0016887">
    <property type="term" value="F:ATP hydrolysis activity"/>
    <property type="evidence" value="ECO:0007669"/>
    <property type="project" value="InterPro"/>
</dbReference>
<dbReference type="PANTHER" id="PTHR11638:SF18">
    <property type="entry name" value="HEAT SHOCK PROTEIN 104"/>
    <property type="match status" value="1"/>
</dbReference>
<protein>
    <submittedName>
        <fullName evidence="4">P-loop containing nucleoside triphosphate hydrolase protein</fullName>
    </submittedName>
</protein>
<reference evidence="4 5" key="1">
    <citation type="submission" date="2018-10" db="EMBL/GenBank/DDBJ databases">
        <title>Fifty Aureobasidium pullulans genomes reveal a recombining polyextremotolerant generalist.</title>
        <authorList>
            <person name="Gostincar C."/>
            <person name="Turk M."/>
            <person name="Zajc J."/>
            <person name="Gunde-Cimerman N."/>
        </authorList>
    </citation>
    <scope>NUCLEOTIDE SEQUENCE [LARGE SCALE GENOMIC DNA]</scope>
    <source>
        <strain evidence="4 5">EXF-11900</strain>
    </source>
</reference>
<dbReference type="AlphaFoldDB" id="A0A4S8T0U6"/>
<evidence type="ECO:0000256" key="2">
    <source>
        <dbReference type="ARBA" id="ARBA00022840"/>
    </source>
</evidence>
<keyword evidence="2" id="KW-0067">ATP-binding</keyword>
<dbReference type="EMBL" id="QZAF01000009">
    <property type="protein sequence ID" value="THV77131.1"/>
    <property type="molecule type" value="Genomic_DNA"/>
</dbReference>
<dbReference type="SUPFAM" id="SSF52540">
    <property type="entry name" value="P-loop containing nucleoside triphosphate hydrolases"/>
    <property type="match status" value="1"/>
</dbReference>
<dbReference type="Pfam" id="PF00023">
    <property type="entry name" value="Ank"/>
    <property type="match status" value="1"/>
</dbReference>
<dbReference type="PRINTS" id="PR00300">
    <property type="entry name" value="CLPPROTEASEA"/>
</dbReference>
<evidence type="ECO:0000256" key="1">
    <source>
        <dbReference type="ARBA" id="ARBA00022741"/>
    </source>
</evidence>
<comment type="caution">
    <text evidence="4">The sequence shown here is derived from an EMBL/GenBank/DDBJ whole genome shotgun (WGS) entry which is preliminary data.</text>
</comment>
<dbReference type="SUPFAM" id="SSF48403">
    <property type="entry name" value="Ankyrin repeat"/>
    <property type="match status" value="1"/>
</dbReference>
<dbReference type="Pfam" id="PF07724">
    <property type="entry name" value="AAA_2"/>
    <property type="match status" value="1"/>
</dbReference>
<dbReference type="GO" id="GO:0005524">
    <property type="term" value="F:ATP binding"/>
    <property type="evidence" value="ECO:0007669"/>
    <property type="project" value="UniProtKB-KW"/>
</dbReference>
<sequence length="552" mass="61925">MTIQIITPMAELPQFLRLEPFELPHDTLSACTYLFFTPKTLAAGIQAGCTPDEIKNYLQSHKRETAEDKISDTIQGRHSVIFHAVKRNLFDIVELLLEYGADPCAKDPNNIPLLAATIMWTKWTYKNADKMLALLLSYGADPRCVPENMWSTYIQMPTADHNKDSSPHASATWVKKQHRLILVETLNLTIRYHLNRASFTKLATTRQRQLARLSGCPRILHLPFHIIGQDHALEAVINKIMAYDTMHRKRPLVLSFAGLSGHGKTELATSLGSLLGTDICNVDMSKTHTVMSLFGAAAGYQRSSGGSPLNNYLASHGGQRCVIFLDEFDKTKQEVRESLLTILDTGIGMDLRSNTVLDVTKSIWVLASNKGDDLISKFYDKNLKGKSDSEKRHVSIKPLQHDLYKLFIEAYTPAVTGRISSFLPFFPFSRDEAAVINHKFLRTLGDDVVLPIDLHSRPPRPVGHVHLSLLRDGDLCKFLAEDYIRELGARSIQNRVDGLADDLFMLYKDSKEEITEATNSGPHIKYTLQLHPVADTFEAAIREDGTTFIPSD</sequence>
<dbReference type="InterPro" id="IPR003959">
    <property type="entry name" value="ATPase_AAA_core"/>
</dbReference>
<dbReference type="InterPro" id="IPR027417">
    <property type="entry name" value="P-loop_NTPase"/>
</dbReference>
<proteinExistence type="predicted"/>
<organism evidence="4 5">
    <name type="scientific">Aureobasidium pullulans</name>
    <name type="common">Black yeast</name>
    <name type="synonym">Pullularia pullulans</name>
    <dbReference type="NCBI Taxonomy" id="5580"/>
    <lineage>
        <taxon>Eukaryota</taxon>
        <taxon>Fungi</taxon>
        <taxon>Dikarya</taxon>
        <taxon>Ascomycota</taxon>
        <taxon>Pezizomycotina</taxon>
        <taxon>Dothideomycetes</taxon>
        <taxon>Dothideomycetidae</taxon>
        <taxon>Dothideales</taxon>
        <taxon>Saccotheciaceae</taxon>
        <taxon>Aureobasidium</taxon>
    </lineage>
</organism>
<dbReference type="InterPro" id="IPR036770">
    <property type="entry name" value="Ankyrin_rpt-contain_sf"/>
</dbReference>
<accession>A0A4S8T0U6</accession>